<keyword evidence="1" id="KW-0472">Membrane</keyword>
<evidence type="ECO:0000313" key="2">
    <source>
        <dbReference type="EMBL" id="GFT12669.1"/>
    </source>
</evidence>
<keyword evidence="1" id="KW-1133">Transmembrane helix</keyword>
<dbReference type="Proteomes" id="UP000887013">
    <property type="component" value="Unassembled WGS sequence"/>
</dbReference>
<evidence type="ECO:0000313" key="3">
    <source>
        <dbReference type="Proteomes" id="UP000887013"/>
    </source>
</evidence>
<keyword evidence="3" id="KW-1185">Reference proteome</keyword>
<dbReference type="OrthoDB" id="6427442at2759"/>
<keyword evidence="1" id="KW-0812">Transmembrane</keyword>
<accession>A0A8X6NGZ7</accession>
<organism evidence="2 3">
    <name type="scientific">Nephila pilipes</name>
    <name type="common">Giant wood spider</name>
    <name type="synonym">Nephila maculata</name>
    <dbReference type="NCBI Taxonomy" id="299642"/>
    <lineage>
        <taxon>Eukaryota</taxon>
        <taxon>Metazoa</taxon>
        <taxon>Ecdysozoa</taxon>
        <taxon>Arthropoda</taxon>
        <taxon>Chelicerata</taxon>
        <taxon>Arachnida</taxon>
        <taxon>Araneae</taxon>
        <taxon>Araneomorphae</taxon>
        <taxon>Entelegynae</taxon>
        <taxon>Araneoidea</taxon>
        <taxon>Nephilidae</taxon>
        <taxon>Nephila</taxon>
    </lineage>
</organism>
<feature type="transmembrane region" description="Helical" evidence="1">
    <location>
        <begin position="103"/>
        <end position="121"/>
    </location>
</feature>
<name>A0A8X6NGZ7_NEPPI</name>
<feature type="transmembrane region" description="Helical" evidence="1">
    <location>
        <begin position="25"/>
        <end position="45"/>
    </location>
</feature>
<dbReference type="EMBL" id="BMAW01009217">
    <property type="protein sequence ID" value="GFT12669.1"/>
    <property type="molecule type" value="Genomic_DNA"/>
</dbReference>
<protein>
    <submittedName>
        <fullName evidence="2">Uncharacterized protein</fullName>
    </submittedName>
</protein>
<sequence>MWGKGLSVRTSQESPMDESKYRKHIALFINFGIDFLFLTTITVNVKNWSEDCRFVLWNIEDCEGVLAGIKMGLIRHYLRVFFRTHFQPIPEKTAKRGELYSSLTYFALAWTVFGFSVYYFIQKYDSKKSNFAAFSPYESMKKFGSEKESTLISIKGFKVEKEVLSIEEVEEKIKNN</sequence>
<dbReference type="AlphaFoldDB" id="A0A8X6NGZ7"/>
<proteinExistence type="predicted"/>
<evidence type="ECO:0000256" key="1">
    <source>
        <dbReference type="SAM" id="Phobius"/>
    </source>
</evidence>
<comment type="caution">
    <text evidence="2">The sequence shown here is derived from an EMBL/GenBank/DDBJ whole genome shotgun (WGS) entry which is preliminary data.</text>
</comment>
<gene>
    <name evidence="2" type="ORF">NPIL_35171</name>
</gene>
<reference evidence="2" key="1">
    <citation type="submission" date="2020-08" db="EMBL/GenBank/DDBJ databases">
        <title>Multicomponent nature underlies the extraordinary mechanical properties of spider dragline silk.</title>
        <authorList>
            <person name="Kono N."/>
            <person name="Nakamura H."/>
            <person name="Mori M."/>
            <person name="Yoshida Y."/>
            <person name="Ohtoshi R."/>
            <person name="Malay A.D."/>
            <person name="Moran D.A.P."/>
            <person name="Tomita M."/>
            <person name="Numata K."/>
            <person name="Arakawa K."/>
        </authorList>
    </citation>
    <scope>NUCLEOTIDE SEQUENCE</scope>
</reference>